<organism evidence="1 2">
    <name type="scientific">Ooceraea biroi</name>
    <name type="common">Clonal raider ant</name>
    <name type="synonym">Cerapachys biroi</name>
    <dbReference type="NCBI Taxonomy" id="2015173"/>
    <lineage>
        <taxon>Eukaryota</taxon>
        <taxon>Metazoa</taxon>
        <taxon>Ecdysozoa</taxon>
        <taxon>Arthropoda</taxon>
        <taxon>Hexapoda</taxon>
        <taxon>Insecta</taxon>
        <taxon>Pterygota</taxon>
        <taxon>Neoptera</taxon>
        <taxon>Endopterygota</taxon>
        <taxon>Hymenoptera</taxon>
        <taxon>Apocrita</taxon>
        <taxon>Aculeata</taxon>
        <taxon>Formicoidea</taxon>
        <taxon>Formicidae</taxon>
        <taxon>Dorylinae</taxon>
        <taxon>Ooceraea</taxon>
    </lineage>
</organism>
<dbReference type="EMBL" id="KK107079">
    <property type="protein sequence ID" value="EZA60176.1"/>
    <property type="molecule type" value="Genomic_DNA"/>
</dbReference>
<evidence type="ECO:0000313" key="1">
    <source>
        <dbReference type="EMBL" id="EZA60176.1"/>
    </source>
</evidence>
<dbReference type="Proteomes" id="UP000053097">
    <property type="component" value="Unassembled WGS sequence"/>
</dbReference>
<reference evidence="1 2" key="1">
    <citation type="journal article" date="2014" name="Curr. Biol.">
        <title>The genome of the clonal raider ant Cerapachys biroi.</title>
        <authorList>
            <person name="Oxley P.R."/>
            <person name="Ji L."/>
            <person name="Fetter-Pruneda I."/>
            <person name="McKenzie S.K."/>
            <person name="Li C."/>
            <person name="Hu H."/>
            <person name="Zhang G."/>
            <person name="Kronauer D.J."/>
        </authorList>
    </citation>
    <scope>NUCLEOTIDE SEQUENCE [LARGE SCALE GENOMIC DNA]</scope>
</reference>
<sequence>MELLSLGIGVAGPSRATKQRILEESTTREKSPTLRKRRMQVWRLIAADGASVEKCSIHEIEYIIAEI</sequence>
<keyword evidence="2" id="KW-1185">Reference proteome</keyword>
<protein>
    <submittedName>
        <fullName evidence="1">Uncharacterized protein</fullName>
    </submittedName>
</protein>
<proteinExistence type="predicted"/>
<accession>A0A026WWU1</accession>
<evidence type="ECO:0000313" key="2">
    <source>
        <dbReference type="Proteomes" id="UP000053097"/>
    </source>
</evidence>
<gene>
    <name evidence="1" type="ORF">X777_15113</name>
</gene>
<name>A0A026WWU1_OOCBI</name>
<dbReference type="AlphaFoldDB" id="A0A026WWU1"/>